<dbReference type="Gene3D" id="3.30.559.30">
    <property type="entry name" value="Nonribosomal peptide synthetase, condensation domain"/>
    <property type="match status" value="1"/>
</dbReference>
<gene>
    <name evidence="2" type="ORF">ATE80_05305</name>
</gene>
<dbReference type="GO" id="GO:0044550">
    <property type="term" value="P:secondary metabolite biosynthetic process"/>
    <property type="evidence" value="ECO:0007669"/>
    <property type="project" value="TreeGrafter"/>
</dbReference>
<evidence type="ECO:0000313" key="3">
    <source>
        <dbReference type="Proteomes" id="UP000054011"/>
    </source>
</evidence>
<dbReference type="InterPro" id="IPR023213">
    <property type="entry name" value="CAT-like_dom_sf"/>
</dbReference>
<evidence type="ECO:0000259" key="1">
    <source>
        <dbReference type="Pfam" id="PF00668"/>
    </source>
</evidence>
<dbReference type="Pfam" id="PF00668">
    <property type="entry name" value="Condensation"/>
    <property type="match status" value="1"/>
</dbReference>
<dbReference type="SUPFAM" id="SSF52777">
    <property type="entry name" value="CoA-dependent acyltransferases"/>
    <property type="match status" value="2"/>
</dbReference>
<dbReference type="Gene3D" id="3.30.559.10">
    <property type="entry name" value="Chloramphenicol acetyltransferase-like domain"/>
    <property type="match status" value="1"/>
</dbReference>
<dbReference type="AlphaFoldDB" id="A0A100Y8U3"/>
<comment type="caution">
    <text evidence="2">The sequence shown here is derived from an EMBL/GenBank/DDBJ whole genome shotgun (WGS) entry which is preliminary data.</text>
</comment>
<dbReference type="GO" id="GO:0031177">
    <property type="term" value="F:phosphopantetheine binding"/>
    <property type="evidence" value="ECO:0007669"/>
    <property type="project" value="TreeGrafter"/>
</dbReference>
<proteinExistence type="predicted"/>
<dbReference type="STRING" id="936756.ATE80_05305"/>
<feature type="domain" description="Condensation" evidence="1">
    <location>
        <begin position="60"/>
        <end position="364"/>
    </location>
</feature>
<dbReference type="PANTHER" id="PTHR45527:SF1">
    <property type="entry name" value="FATTY ACID SYNTHASE"/>
    <property type="match status" value="1"/>
</dbReference>
<dbReference type="GO" id="GO:0003824">
    <property type="term" value="F:catalytic activity"/>
    <property type="evidence" value="ECO:0007669"/>
    <property type="project" value="InterPro"/>
</dbReference>
<keyword evidence="3" id="KW-1185">Reference proteome</keyword>
<dbReference type="GO" id="GO:0005737">
    <property type="term" value="C:cytoplasm"/>
    <property type="evidence" value="ECO:0007669"/>
    <property type="project" value="TreeGrafter"/>
</dbReference>
<reference evidence="2 3" key="1">
    <citation type="submission" date="2015-11" db="EMBL/GenBank/DDBJ databases">
        <title>Genome-wide analysis reveals the secondary metabolome in Streptomyces kanasensis ZX01.</title>
        <authorList>
            <person name="Zhang G."/>
            <person name="Han L."/>
            <person name="Feng J."/>
            <person name="Zhang X."/>
        </authorList>
    </citation>
    <scope>NUCLEOTIDE SEQUENCE [LARGE SCALE GENOMIC DNA]</scope>
    <source>
        <strain evidence="2 3">ZX01</strain>
    </source>
</reference>
<evidence type="ECO:0000313" key="2">
    <source>
        <dbReference type="EMBL" id="KUH39759.1"/>
    </source>
</evidence>
<dbReference type="InterPro" id="IPR001242">
    <property type="entry name" value="Condensation_dom"/>
</dbReference>
<dbReference type="RefSeq" id="WP_058940951.1">
    <property type="nucleotide sequence ID" value="NZ_LNSV01000008.1"/>
</dbReference>
<sequence length="459" mass="50608">MLQVSVEDTEIRPGRAHRWHLVPVSGEGSSAVRRLAGYNQAKHFTVAQHARSVNEPIRSYVAATFEVTEPVDLDALGDALLHLVRRHEVLRAFYEPLDGDLSCEVLSPGEVALKHVETDQLETSAQVGAHLHQAFQEVETLSWPLIAMGAVVRDDSATVWFSCDHLVTDGLSTAIALDDIAGAYRALTAGEALAPVEAGSYLEFSRNQRRGNQGLRADDPRLEYWRDFTERDGGLFPRFPLDLGTVPGRLYAPVTTTERLLDAQGVEVFEAACGARGGRLSTGLLAALATAVREEGGPAVYRGLVPVNERGRGVYEQSVGWFVNTLPIEFAVGRVEGFADTLTAAQTAFARMRAHAGVHFVQAWRLLAPAEYARLHYWPHAVNFYSYIDFRRMPGAAYHGGQRARMHVWVSGCNGILHWFHRAEDGLHVNSIHVDTPQARVTHEALLHTLTRTVTTVSQ</sequence>
<dbReference type="OrthoDB" id="9789603at2"/>
<organism evidence="2 3">
    <name type="scientific">Streptomyces kanasensis</name>
    <dbReference type="NCBI Taxonomy" id="936756"/>
    <lineage>
        <taxon>Bacteria</taxon>
        <taxon>Bacillati</taxon>
        <taxon>Actinomycetota</taxon>
        <taxon>Actinomycetes</taxon>
        <taxon>Kitasatosporales</taxon>
        <taxon>Streptomycetaceae</taxon>
        <taxon>Streptomyces</taxon>
    </lineage>
</organism>
<accession>A0A100Y8U3</accession>
<protein>
    <recommendedName>
        <fullName evidence="1">Condensation domain-containing protein</fullName>
    </recommendedName>
</protein>
<dbReference type="EMBL" id="LNSV01000008">
    <property type="protein sequence ID" value="KUH39759.1"/>
    <property type="molecule type" value="Genomic_DNA"/>
</dbReference>
<name>A0A100Y8U3_9ACTN</name>
<dbReference type="GO" id="GO:0008610">
    <property type="term" value="P:lipid biosynthetic process"/>
    <property type="evidence" value="ECO:0007669"/>
    <property type="project" value="UniProtKB-ARBA"/>
</dbReference>
<dbReference type="GO" id="GO:0043041">
    <property type="term" value="P:amino acid activation for nonribosomal peptide biosynthetic process"/>
    <property type="evidence" value="ECO:0007669"/>
    <property type="project" value="TreeGrafter"/>
</dbReference>
<dbReference type="Proteomes" id="UP000054011">
    <property type="component" value="Unassembled WGS sequence"/>
</dbReference>
<dbReference type="PANTHER" id="PTHR45527">
    <property type="entry name" value="NONRIBOSOMAL PEPTIDE SYNTHETASE"/>
    <property type="match status" value="1"/>
</dbReference>